<protein>
    <submittedName>
        <fullName evidence="1">Uncharacterized protein</fullName>
    </submittedName>
</protein>
<accession>A0A6J5R9G2</accession>
<dbReference type="EMBL" id="LR797129">
    <property type="protein sequence ID" value="CAB4188324.1"/>
    <property type="molecule type" value="Genomic_DNA"/>
</dbReference>
<sequence>MKRKQHPKVVHRKLGRERAHGMYLNNVIEIDPTLAPMRYLIVLVHEYLHHIQPEWSEEKVDAEGEALGRFLWKQGYRKVHQ</sequence>
<proteinExistence type="predicted"/>
<gene>
    <name evidence="1" type="ORF">UFOVP1175_13</name>
</gene>
<evidence type="ECO:0000313" key="1">
    <source>
        <dbReference type="EMBL" id="CAB4188324.1"/>
    </source>
</evidence>
<reference evidence="1" key="1">
    <citation type="submission" date="2020-05" db="EMBL/GenBank/DDBJ databases">
        <authorList>
            <person name="Chiriac C."/>
            <person name="Salcher M."/>
            <person name="Ghai R."/>
            <person name="Kavagutti S V."/>
        </authorList>
    </citation>
    <scope>NUCLEOTIDE SEQUENCE</scope>
</reference>
<name>A0A6J5R9G2_9CAUD</name>
<organism evidence="1">
    <name type="scientific">uncultured Caudovirales phage</name>
    <dbReference type="NCBI Taxonomy" id="2100421"/>
    <lineage>
        <taxon>Viruses</taxon>
        <taxon>Duplodnaviria</taxon>
        <taxon>Heunggongvirae</taxon>
        <taxon>Uroviricota</taxon>
        <taxon>Caudoviricetes</taxon>
        <taxon>Peduoviridae</taxon>
        <taxon>Maltschvirus</taxon>
        <taxon>Maltschvirus maltsch</taxon>
    </lineage>
</organism>